<evidence type="ECO:0000313" key="2">
    <source>
        <dbReference type="EMBL" id="VFT71335.1"/>
    </source>
</evidence>
<dbReference type="EMBL" id="CAADJZ010000001">
    <property type="protein sequence ID" value="VFT71335.1"/>
    <property type="molecule type" value="Genomic_DNA"/>
</dbReference>
<protein>
    <submittedName>
        <fullName evidence="2">Uncharacterized protein</fullName>
    </submittedName>
</protein>
<accession>A0A485JKW1</accession>
<evidence type="ECO:0000313" key="1">
    <source>
        <dbReference type="EMBL" id="MPU47553.1"/>
    </source>
</evidence>
<sequence length="87" mass="9970">MRITFNSDSELTINTIDRYAKSYGISRSKVISDLLDSISPALDYLVFQNSLKKEMEAKLLNLFAYEIKEVEAKVSKDEIFLGIFIKV</sequence>
<reference evidence="1 4" key="2">
    <citation type="submission" date="2019-08" db="EMBL/GenBank/DDBJ databases">
        <title>Identification of Water Treatment Resistant and Multidrug Resistant Urinary Pathogenic Escherichia coli in Wastewater.</title>
        <authorList>
            <person name="Neumann N."/>
        </authorList>
    </citation>
    <scope>NUCLEOTIDE SEQUENCE [LARGE SCALE GENOMIC DNA]</scope>
    <source>
        <strain evidence="1 4">WU2356</strain>
    </source>
</reference>
<name>A0A485JKW1_ECOLX</name>
<proteinExistence type="predicted"/>
<reference evidence="2 3" key="1">
    <citation type="submission" date="2019-03" db="EMBL/GenBank/DDBJ databases">
        <authorList>
            <consortium name="Pathogen Informatics"/>
        </authorList>
    </citation>
    <scope>NUCLEOTIDE SEQUENCE [LARGE SCALE GENOMIC DNA]</scope>
    <source>
        <strain evidence="2 3">NCTC10974</strain>
    </source>
</reference>
<evidence type="ECO:0000313" key="4">
    <source>
        <dbReference type="Proteomes" id="UP000392867"/>
    </source>
</evidence>
<dbReference type="Proteomes" id="UP000358010">
    <property type="component" value="Unassembled WGS sequence"/>
</dbReference>
<dbReference type="Proteomes" id="UP000392867">
    <property type="component" value="Unassembled WGS sequence"/>
</dbReference>
<gene>
    <name evidence="1" type="ORF">FVB16_01445</name>
    <name evidence="2" type="ORF">NCTC10974_04954</name>
</gene>
<dbReference type="AlphaFoldDB" id="A0A485JKW1"/>
<dbReference type="EMBL" id="VOTT01000005">
    <property type="protein sequence ID" value="MPU47553.1"/>
    <property type="molecule type" value="Genomic_DNA"/>
</dbReference>
<organism evidence="2 3">
    <name type="scientific">Escherichia coli</name>
    <dbReference type="NCBI Taxonomy" id="562"/>
    <lineage>
        <taxon>Bacteria</taxon>
        <taxon>Pseudomonadati</taxon>
        <taxon>Pseudomonadota</taxon>
        <taxon>Gammaproteobacteria</taxon>
        <taxon>Enterobacterales</taxon>
        <taxon>Enterobacteriaceae</taxon>
        <taxon>Escherichia</taxon>
    </lineage>
</organism>
<evidence type="ECO:0000313" key="3">
    <source>
        <dbReference type="Proteomes" id="UP000358010"/>
    </source>
</evidence>